<reference evidence="2" key="1">
    <citation type="submission" date="2023-03" db="EMBL/GenBank/DDBJ databases">
        <title>Chromosome-scale reference genome and RAD-based genetic map of yellow starthistle (Centaurea solstitialis) reveal putative structural variation and QTLs associated with invader traits.</title>
        <authorList>
            <person name="Reatini B."/>
            <person name="Cang F.A."/>
            <person name="Jiang Q."/>
            <person name="Mckibben M.T.W."/>
            <person name="Barker M.S."/>
            <person name="Rieseberg L.H."/>
            <person name="Dlugosch K.M."/>
        </authorList>
    </citation>
    <scope>NUCLEOTIDE SEQUENCE</scope>
    <source>
        <strain evidence="2">CAN-66</strain>
        <tissue evidence="2">Leaf</tissue>
    </source>
</reference>
<feature type="compositionally biased region" description="Basic and acidic residues" evidence="1">
    <location>
        <begin position="10"/>
        <end position="20"/>
    </location>
</feature>
<keyword evidence="3" id="KW-1185">Reference proteome</keyword>
<evidence type="ECO:0000313" key="2">
    <source>
        <dbReference type="EMBL" id="KAJ9545121.1"/>
    </source>
</evidence>
<protein>
    <submittedName>
        <fullName evidence="2">Uncharacterized protein</fullName>
    </submittedName>
</protein>
<dbReference type="Pfam" id="PF14223">
    <property type="entry name" value="Retrotran_gag_2"/>
    <property type="match status" value="1"/>
</dbReference>
<name>A0AA38WE79_9ASTR</name>
<dbReference type="AlphaFoldDB" id="A0AA38WE79"/>
<comment type="caution">
    <text evidence="2">The sequence shown here is derived from an EMBL/GenBank/DDBJ whole genome shotgun (WGS) entry which is preliminary data.</text>
</comment>
<sequence>MAEATPSEPAAEKGKDKADDAALQKRLDSIVLQWIYGTISKDLLITILKPNSTAAQAWKALENIFIDSKPSRELYLENKFNNVRLESFSNVSAYCQKLHGELI</sequence>
<accession>A0AA38WE79</accession>
<dbReference type="PANTHER" id="PTHR47481:SF38">
    <property type="entry name" value="POU DOMAIN, CLASS 4, TRANSCRIPTION FACTOR 1-LIKE"/>
    <property type="match status" value="1"/>
</dbReference>
<organism evidence="2 3">
    <name type="scientific">Centaurea solstitialis</name>
    <name type="common">yellow star-thistle</name>
    <dbReference type="NCBI Taxonomy" id="347529"/>
    <lineage>
        <taxon>Eukaryota</taxon>
        <taxon>Viridiplantae</taxon>
        <taxon>Streptophyta</taxon>
        <taxon>Embryophyta</taxon>
        <taxon>Tracheophyta</taxon>
        <taxon>Spermatophyta</taxon>
        <taxon>Magnoliopsida</taxon>
        <taxon>eudicotyledons</taxon>
        <taxon>Gunneridae</taxon>
        <taxon>Pentapetalae</taxon>
        <taxon>asterids</taxon>
        <taxon>campanulids</taxon>
        <taxon>Asterales</taxon>
        <taxon>Asteraceae</taxon>
        <taxon>Carduoideae</taxon>
        <taxon>Cardueae</taxon>
        <taxon>Centaureinae</taxon>
        <taxon>Centaurea</taxon>
    </lineage>
</organism>
<feature type="region of interest" description="Disordered" evidence="1">
    <location>
        <begin position="1"/>
        <end position="20"/>
    </location>
</feature>
<dbReference type="PANTHER" id="PTHR47481">
    <property type="match status" value="1"/>
</dbReference>
<evidence type="ECO:0000313" key="3">
    <source>
        <dbReference type="Proteomes" id="UP001172457"/>
    </source>
</evidence>
<dbReference type="EMBL" id="JARYMX010000006">
    <property type="protein sequence ID" value="KAJ9545121.1"/>
    <property type="molecule type" value="Genomic_DNA"/>
</dbReference>
<dbReference type="Proteomes" id="UP001172457">
    <property type="component" value="Chromosome 6"/>
</dbReference>
<proteinExistence type="predicted"/>
<gene>
    <name evidence="2" type="ORF">OSB04_024828</name>
</gene>
<evidence type="ECO:0000256" key="1">
    <source>
        <dbReference type="SAM" id="MobiDB-lite"/>
    </source>
</evidence>